<accession>A0A563DWJ7</accession>
<sequence>MSWFNTDRVAVLLSAIAVVFSCVSWWSNRKVAERSTRAQESMATSLAAMGAGLANVEPDEAPNWQILAPDDGPWYQLVNLGGTAYDVAVSGTAFERSGTPAHRSVWRRGEGESFLGVDRFGQAHGTVEASYRVSAEGDRLAWSSPLLPRTT</sequence>
<proteinExistence type="predicted"/>
<reference evidence="1 2" key="1">
    <citation type="submission" date="2019-05" db="EMBL/GenBank/DDBJ databases">
        <authorList>
            <person name="Lee S.D."/>
        </authorList>
    </citation>
    <scope>NUCLEOTIDE SEQUENCE [LARGE SCALE GENOMIC DNA]</scope>
    <source>
        <strain evidence="1 2">C5-26</strain>
    </source>
</reference>
<reference evidence="1 2" key="2">
    <citation type="submission" date="2019-08" db="EMBL/GenBank/DDBJ databases">
        <title>Jejuicoccus antrihumi gen. nov., sp. nov., a new member of the family Dermacoccaceae isolated from a cave.</title>
        <authorList>
            <person name="Schumann P."/>
            <person name="Kim I.S."/>
        </authorList>
    </citation>
    <scope>NUCLEOTIDE SEQUENCE [LARGE SCALE GENOMIC DNA]</scope>
    <source>
        <strain evidence="1 2">C5-26</strain>
    </source>
</reference>
<dbReference type="EMBL" id="VCQV01000029">
    <property type="protein sequence ID" value="TWP34341.1"/>
    <property type="molecule type" value="Genomic_DNA"/>
</dbReference>
<dbReference type="AlphaFoldDB" id="A0A563DWJ7"/>
<organism evidence="1 2">
    <name type="scientific">Leekyejoonella antrihumi</name>
    <dbReference type="NCBI Taxonomy" id="1660198"/>
    <lineage>
        <taxon>Bacteria</taxon>
        <taxon>Bacillati</taxon>
        <taxon>Actinomycetota</taxon>
        <taxon>Actinomycetes</taxon>
        <taxon>Micrococcales</taxon>
        <taxon>Dermacoccaceae</taxon>
        <taxon>Leekyejoonella</taxon>
    </lineage>
</organism>
<gene>
    <name evidence="1" type="ORF">FGL98_18095</name>
</gene>
<keyword evidence="2" id="KW-1185">Reference proteome</keyword>
<evidence type="ECO:0000313" key="1">
    <source>
        <dbReference type="EMBL" id="TWP34341.1"/>
    </source>
</evidence>
<evidence type="ECO:0000313" key="2">
    <source>
        <dbReference type="Proteomes" id="UP000320244"/>
    </source>
</evidence>
<comment type="caution">
    <text evidence="1">The sequence shown here is derived from an EMBL/GenBank/DDBJ whole genome shotgun (WGS) entry which is preliminary data.</text>
</comment>
<dbReference type="Proteomes" id="UP000320244">
    <property type="component" value="Unassembled WGS sequence"/>
</dbReference>
<name>A0A563DWJ7_9MICO</name>
<dbReference type="RefSeq" id="WP_146319058.1">
    <property type="nucleotide sequence ID" value="NZ_VCQV01000029.1"/>
</dbReference>
<protein>
    <submittedName>
        <fullName evidence="1">Uncharacterized protein</fullName>
    </submittedName>
</protein>